<accession>A0AAP0JGZ3</accession>
<feature type="compositionally biased region" description="Basic and acidic residues" evidence="1">
    <location>
        <begin position="1"/>
        <end position="19"/>
    </location>
</feature>
<protein>
    <submittedName>
        <fullName evidence="2">Uncharacterized protein</fullName>
    </submittedName>
</protein>
<gene>
    <name evidence="2" type="ORF">Scep_013364</name>
</gene>
<comment type="caution">
    <text evidence="2">The sequence shown here is derived from an EMBL/GenBank/DDBJ whole genome shotgun (WGS) entry which is preliminary data.</text>
</comment>
<organism evidence="2 3">
    <name type="scientific">Stephania cephalantha</name>
    <dbReference type="NCBI Taxonomy" id="152367"/>
    <lineage>
        <taxon>Eukaryota</taxon>
        <taxon>Viridiplantae</taxon>
        <taxon>Streptophyta</taxon>
        <taxon>Embryophyta</taxon>
        <taxon>Tracheophyta</taxon>
        <taxon>Spermatophyta</taxon>
        <taxon>Magnoliopsida</taxon>
        <taxon>Ranunculales</taxon>
        <taxon>Menispermaceae</taxon>
        <taxon>Menispermoideae</taxon>
        <taxon>Cissampelideae</taxon>
        <taxon>Stephania</taxon>
    </lineage>
</organism>
<evidence type="ECO:0000256" key="1">
    <source>
        <dbReference type="SAM" id="MobiDB-lite"/>
    </source>
</evidence>
<dbReference type="EMBL" id="JBBNAG010000005">
    <property type="protein sequence ID" value="KAK9133836.1"/>
    <property type="molecule type" value="Genomic_DNA"/>
</dbReference>
<feature type="compositionally biased region" description="Basic and acidic residues" evidence="1">
    <location>
        <begin position="58"/>
        <end position="73"/>
    </location>
</feature>
<proteinExistence type="predicted"/>
<name>A0AAP0JGZ3_9MAGN</name>
<dbReference type="Proteomes" id="UP001419268">
    <property type="component" value="Unassembled WGS sequence"/>
</dbReference>
<dbReference type="AlphaFoldDB" id="A0AAP0JGZ3"/>
<evidence type="ECO:0000313" key="3">
    <source>
        <dbReference type="Proteomes" id="UP001419268"/>
    </source>
</evidence>
<evidence type="ECO:0000313" key="2">
    <source>
        <dbReference type="EMBL" id="KAK9133836.1"/>
    </source>
</evidence>
<keyword evidence="3" id="KW-1185">Reference proteome</keyword>
<feature type="region of interest" description="Disordered" evidence="1">
    <location>
        <begin position="1"/>
        <end position="73"/>
    </location>
</feature>
<sequence>MVVHGDARARAAGARREPAARTNDVNQRRDEGSGRRGRRRLRQKVADGSGATMAKRAAAREDRTRGSGEEWTRPRLKRMFCSRTISGRAWSWWSRRSARRPAAGVASGNAAVRSALRGGAMVRRFAAMTR</sequence>
<reference evidence="2 3" key="1">
    <citation type="submission" date="2024-01" db="EMBL/GenBank/DDBJ databases">
        <title>Genome assemblies of Stephania.</title>
        <authorList>
            <person name="Yang L."/>
        </authorList>
    </citation>
    <scope>NUCLEOTIDE SEQUENCE [LARGE SCALE GENOMIC DNA]</scope>
    <source>
        <strain evidence="2">JXDWG</strain>
        <tissue evidence="2">Leaf</tissue>
    </source>
</reference>